<name>A0A0G1M924_9BACT</name>
<protein>
    <recommendedName>
        <fullName evidence="5">HEPN domain-containing protein</fullName>
    </recommendedName>
</protein>
<dbReference type="SUPFAM" id="SSF74784">
    <property type="entry name" value="Translin"/>
    <property type="match status" value="1"/>
</dbReference>
<gene>
    <name evidence="3" type="ORF">UW63_C0078G0010</name>
</gene>
<dbReference type="AlphaFoldDB" id="A0A0G1M924"/>
<evidence type="ECO:0000313" key="4">
    <source>
        <dbReference type="Proteomes" id="UP000034154"/>
    </source>
</evidence>
<feature type="non-terminal residue" evidence="3">
    <location>
        <position position="90"/>
    </location>
</feature>
<keyword evidence="1" id="KW-0175">Coiled coil</keyword>
<evidence type="ECO:0000256" key="1">
    <source>
        <dbReference type="SAM" id="Coils"/>
    </source>
</evidence>
<sequence length="90" mass="10038">MKNISYLLAVKKGYLAATQSRRHMFHACNDATAIAKRAIFALHRDNLTEAEQLLDEARKLIAKAGAETKKHPELRGQGPYKAAQEEFAEA</sequence>
<organism evidence="3 4">
    <name type="scientific">Candidatus Uhrbacteria bacterium GW2011_GWF2_44_350</name>
    <dbReference type="NCBI Taxonomy" id="1619000"/>
    <lineage>
        <taxon>Bacteria</taxon>
        <taxon>Candidatus Uhriibacteriota</taxon>
    </lineage>
</organism>
<evidence type="ECO:0000256" key="2">
    <source>
        <dbReference type="SAM" id="MobiDB-lite"/>
    </source>
</evidence>
<dbReference type="InterPro" id="IPR036081">
    <property type="entry name" value="Translin_sf"/>
</dbReference>
<proteinExistence type="predicted"/>
<comment type="caution">
    <text evidence="3">The sequence shown here is derived from an EMBL/GenBank/DDBJ whole genome shotgun (WGS) entry which is preliminary data.</text>
</comment>
<reference evidence="3 4" key="1">
    <citation type="journal article" date="2015" name="Nature">
        <title>rRNA introns, odd ribosomes, and small enigmatic genomes across a large radiation of phyla.</title>
        <authorList>
            <person name="Brown C.T."/>
            <person name="Hug L.A."/>
            <person name="Thomas B.C."/>
            <person name="Sharon I."/>
            <person name="Castelle C.J."/>
            <person name="Singh A."/>
            <person name="Wilkins M.J."/>
            <person name="Williams K.H."/>
            <person name="Banfield J.F."/>
        </authorList>
    </citation>
    <scope>NUCLEOTIDE SEQUENCE [LARGE SCALE GENOMIC DNA]</scope>
</reference>
<feature type="coiled-coil region" evidence="1">
    <location>
        <begin position="40"/>
        <end position="67"/>
    </location>
</feature>
<accession>A0A0G1M924</accession>
<dbReference type="Gene3D" id="1.20.58.2140">
    <property type="match status" value="1"/>
</dbReference>
<feature type="region of interest" description="Disordered" evidence="2">
    <location>
        <begin position="68"/>
        <end position="90"/>
    </location>
</feature>
<dbReference type="Proteomes" id="UP000034154">
    <property type="component" value="Unassembled WGS sequence"/>
</dbReference>
<dbReference type="EMBL" id="LCJB01000078">
    <property type="protein sequence ID" value="KKT68414.1"/>
    <property type="molecule type" value="Genomic_DNA"/>
</dbReference>
<evidence type="ECO:0008006" key="5">
    <source>
        <dbReference type="Google" id="ProtNLM"/>
    </source>
</evidence>
<evidence type="ECO:0000313" key="3">
    <source>
        <dbReference type="EMBL" id="KKT68414.1"/>
    </source>
</evidence>
<dbReference type="GO" id="GO:0043565">
    <property type="term" value="F:sequence-specific DNA binding"/>
    <property type="evidence" value="ECO:0007669"/>
    <property type="project" value="InterPro"/>
</dbReference>